<feature type="region of interest" description="Disordered" evidence="1">
    <location>
        <begin position="61"/>
        <end position="81"/>
    </location>
</feature>
<reference evidence="4" key="1">
    <citation type="submission" date="2020-10" db="EMBL/GenBank/DDBJ databases">
        <title>Connecting structure to function with the recovery of over 1000 high-quality activated sludge metagenome-assembled genomes encoding full-length rRNA genes using long-read sequencing.</title>
        <authorList>
            <person name="Singleton C.M."/>
            <person name="Petriglieri F."/>
            <person name="Kristensen J.M."/>
            <person name="Kirkegaard R.H."/>
            <person name="Michaelsen T.Y."/>
            <person name="Andersen M.H."/>
            <person name="Karst S.M."/>
            <person name="Dueholm M.S."/>
            <person name="Nielsen P.H."/>
            <person name="Albertsen M."/>
        </authorList>
    </citation>
    <scope>NUCLEOTIDE SEQUENCE</scope>
    <source>
        <strain evidence="4">Bjer_18-Q3-R1-45_BAT3C.347</strain>
    </source>
</reference>
<comment type="caution">
    <text evidence="4">The sequence shown here is derived from an EMBL/GenBank/DDBJ whole genome shotgun (WGS) entry which is preliminary data.</text>
</comment>
<evidence type="ECO:0000256" key="2">
    <source>
        <dbReference type="SAM" id="Phobius"/>
    </source>
</evidence>
<protein>
    <submittedName>
        <fullName evidence="4">DUF2760 domain-containing protein</fullName>
    </submittedName>
</protein>
<keyword evidence="2" id="KW-1133">Transmembrane helix</keyword>
<dbReference type="AlphaFoldDB" id="A0A9D7DZK6"/>
<dbReference type="Proteomes" id="UP000807785">
    <property type="component" value="Unassembled WGS sequence"/>
</dbReference>
<accession>A0A9D7DZK6</accession>
<dbReference type="Pfam" id="PF10816">
    <property type="entry name" value="DUF2760"/>
    <property type="match status" value="1"/>
</dbReference>
<dbReference type="InterPro" id="IPR021212">
    <property type="entry name" value="DUF2760"/>
</dbReference>
<feature type="transmembrane region" description="Helical" evidence="2">
    <location>
        <begin position="27"/>
        <end position="46"/>
    </location>
</feature>
<evidence type="ECO:0000313" key="4">
    <source>
        <dbReference type="EMBL" id="MBK6971464.1"/>
    </source>
</evidence>
<dbReference type="EMBL" id="JADJEV010000001">
    <property type="protein sequence ID" value="MBK6971464.1"/>
    <property type="molecule type" value="Genomic_DNA"/>
</dbReference>
<name>A0A9D7DZK6_9PROT</name>
<keyword evidence="2" id="KW-0472">Membrane</keyword>
<sequence length="212" mass="22429">MGIAIAALGVLLLSALSFVVIPDPNTASIVGWVHDGGVIALSLFILGRSLYLLRAGNRSTSPAVPSPPTQPPAETAKPPAPLPTQTGEALILLSLLQEKGRFLDYLMEDVTAFSDAQVAAASRVVHQGCSAVIRECLALAPAHDGKEGERISIEASTDPQQYRLIGKVQAPPFSGVVVHRGWKTSKLALPRHTRPIDPAGENVITPVEVEVR</sequence>
<evidence type="ECO:0000313" key="5">
    <source>
        <dbReference type="Proteomes" id="UP000807785"/>
    </source>
</evidence>
<evidence type="ECO:0000259" key="3">
    <source>
        <dbReference type="Pfam" id="PF10816"/>
    </source>
</evidence>
<keyword evidence="2" id="KW-0812">Transmembrane</keyword>
<organism evidence="4 5">
    <name type="scientific">Candidatus Methylophosphatis roskildensis</name>
    <dbReference type="NCBI Taxonomy" id="2899263"/>
    <lineage>
        <taxon>Bacteria</taxon>
        <taxon>Pseudomonadati</taxon>
        <taxon>Pseudomonadota</taxon>
        <taxon>Betaproteobacteria</taxon>
        <taxon>Nitrosomonadales</taxon>
        <taxon>Sterolibacteriaceae</taxon>
        <taxon>Candidatus Methylophosphatis</taxon>
    </lineage>
</organism>
<evidence type="ECO:0000256" key="1">
    <source>
        <dbReference type="SAM" id="MobiDB-lite"/>
    </source>
</evidence>
<gene>
    <name evidence="4" type="ORF">IPH26_00365</name>
</gene>
<proteinExistence type="predicted"/>
<feature type="domain" description="DUF2760" evidence="3">
    <location>
        <begin position="88"/>
        <end position="210"/>
    </location>
</feature>